<reference evidence="1" key="1">
    <citation type="submission" date="2023-05" db="EMBL/GenBank/DDBJ databases">
        <title>Comparative genomics of Bacillaceae isolates and their secondary metabolite potential.</title>
        <authorList>
            <person name="Song L."/>
            <person name="Nielsen L.J."/>
            <person name="Mohite O."/>
            <person name="Xu X."/>
            <person name="Weber T."/>
            <person name="Kovacs A.T."/>
        </authorList>
    </citation>
    <scope>NUCLEOTIDE SEQUENCE</scope>
    <source>
        <strain evidence="1">B2_4</strain>
    </source>
</reference>
<protein>
    <submittedName>
        <fullName evidence="1">Uncharacterized protein</fullName>
    </submittedName>
</protein>
<accession>A0AA95I548</accession>
<organism evidence="1 2">
    <name type="scientific">Paenibacillus woosongensis</name>
    <dbReference type="NCBI Taxonomy" id="307580"/>
    <lineage>
        <taxon>Bacteria</taxon>
        <taxon>Bacillati</taxon>
        <taxon>Bacillota</taxon>
        <taxon>Bacilli</taxon>
        <taxon>Bacillales</taxon>
        <taxon>Paenibacillaceae</taxon>
        <taxon>Paenibacillus</taxon>
    </lineage>
</organism>
<dbReference type="Proteomes" id="UP001177943">
    <property type="component" value="Chromosome"/>
</dbReference>
<dbReference type="RefSeq" id="WP_283926372.1">
    <property type="nucleotide sequence ID" value="NZ_CP126084.1"/>
</dbReference>
<dbReference type="AlphaFoldDB" id="A0AA95I548"/>
<sequence>MDYFSPMDEVNILAKLADLKEEHYHQLLTLSAMMELLIEKGVLSSEEIAQKSTELDSSKARPPYPTA</sequence>
<evidence type="ECO:0000313" key="2">
    <source>
        <dbReference type="Proteomes" id="UP001177943"/>
    </source>
</evidence>
<gene>
    <name evidence="1" type="ORF">QNH46_24085</name>
</gene>
<dbReference type="EMBL" id="CP126084">
    <property type="protein sequence ID" value="WHX49081.1"/>
    <property type="molecule type" value="Genomic_DNA"/>
</dbReference>
<name>A0AA95I548_9BACL</name>
<proteinExistence type="predicted"/>
<evidence type="ECO:0000313" key="1">
    <source>
        <dbReference type="EMBL" id="WHX49081.1"/>
    </source>
</evidence>
<dbReference type="KEGG" id="pwn:QNH46_24085"/>